<accession>A0A845UC84</accession>
<dbReference type="RefSeq" id="WP_163098202.1">
    <property type="nucleotide sequence ID" value="NZ_CP127523.1"/>
</dbReference>
<dbReference type="EMBL" id="WNJL01000035">
    <property type="protein sequence ID" value="NDU42985.1"/>
    <property type="molecule type" value="Genomic_DNA"/>
</dbReference>
<evidence type="ECO:0000313" key="1">
    <source>
        <dbReference type="EMBL" id="NDU42985.1"/>
    </source>
</evidence>
<proteinExistence type="predicted"/>
<comment type="caution">
    <text evidence="1">The sequence shown here is derived from an EMBL/GenBank/DDBJ whole genome shotgun (WGS) entry which is preliminary data.</text>
</comment>
<organism evidence="1">
    <name type="scientific">Acidithiobacillus ferrianus</name>
    <dbReference type="NCBI Taxonomy" id="2678518"/>
    <lineage>
        <taxon>Bacteria</taxon>
        <taxon>Pseudomonadati</taxon>
        <taxon>Pseudomonadota</taxon>
        <taxon>Acidithiobacillia</taxon>
        <taxon>Acidithiobacillales</taxon>
        <taxon>Acidithiobacillaceae</taxon>
        <taxon>Acidithiobacillus</taxon>
    </lineage>
</organism>
<name>A0A845UC84_9PROT</name>
<reference evidence="1" key="1">
    <citation type="submission" date="2019-11" db="EMBL/GenBank/DDBJ databases">
        <title>Acidithiobacillus ferrianus sp. nov.: a facultatively anaerobic and extremely acidophilic chemolithoautotroph.</title>
        <authorList>
            <person name="Norris P.R."/>
            <person name="Falagan C."/>
            <person name="Moya-Beltran A."/>
            <person name="Castro M."/>
            <person name="Quatrini R."/>
            <person name="Johnson D.B."/>
        </authorList>
    </citation>
    <scope>NUCLEOTIDE SEQUENCE [LARGE SCALE GENOMIC DNA]</scope>
    <source>
        <strain evidence="1">MG</strain>
    </source>
</reference>
<sequence length="85" mass="9861">MPELSRFYGIVLAMFWRDHLPPHFHAYYAGQEAEIGLDGTLLAGSLPRRALQLVEDWRTRHLDELAANWEHASRKEPINPIEPLE</sequence>
<gene>
    <name evidence="1" type="ORF">GL267_10160</name>
</gene>
<protein>
    <submittedName>
        <fullName evidence="1">DUF4160 domain-containing protein</fullName>
    </submittedName>
</protein>
<dbReference type="AlphaFoldDB" id="A0A845UC84"/>
<dbReference type="Pfam" id="PF13711">
    <property type="entry name" value="DUF4160"/>
    <property type="match status" value="1"/>
</dbReference>
<dbReference type="InterPro" id="IPR025427">
    <property type="entry name" value="DUF4160"/>
</dbReference>